<comment type="caution">
    <text evidence="1">The sequence shown here is derived from an EMBL/GenBank/DDBJ whole genome shotgun (WGS) entry which is preliminary data.</text>
</comment>
<accession>X8DYU3</accession>
<dbReference type="GO" id="GO:0008168">
    <property type="term" value="F:methyltransferase activity"/>
    <property type="evidence" value="ECO:0007669"/>
    <property type="project" value="UniProtKB-KW"/>
</dbReference>
<sequence>MVGLSQALRWWCVTTLGRRWNTLVIVVPQAHWSDAVRIAGFATPTTWPWWLKVWRCRWCTPRG</sequence>
<reference evidence="1" key="1">
    <citation type="submission" date="2014-01" db="EMBL/GenBank/DDBJ databases">
        <authorList>
            <person name="Brown-Elliot B."/>
            <person name="Wallace R."/>
            <person name="Lenaerts A."/>
            <person name="Ordway D."/>
            <person name="DeGroote M.A."/>
            <person name="Parker T."/>
            <person name="Sizemore C."/>
            <person name="Tallon L.J."/>
            <person name="Sadzewicz L.K."/>
            <person name="Sengamalay N."/>
            <person name="Fraser C.M."/>
            <person name="Hine E."/>
            <person name="Shefchek K.A."/>
            <person name="Das S.P."/>
            <person name="Tettelin H."/>
        </authorList>
    </citation>
    <scope>NUCLEOTIDE SEQUENCE [LARGE SCALE GENOMIC DNA]</scope>
    <source>
        <strain evidence="1">4042</strain>
    </source>
</reference>
<dbReference type="AlphaFoldDB" id="X8DYU3"/>
<organism evidence="1">
    <name type="scientific">Mycobacterium xenopi 4042</name>
    <dbReference type="NCBI Taxonomy" id="1299334"/>
    <lineage>
        <taxon>Bacteria</taxon>
        <taxon>Bacillati</taxon>
        <taxon>Actinomycetota</taxon>
        <taxon>Actinomycetes</taxon>
        <taxon>Mycobacteriales</taxon>
        <taxon>Mycobacteriaceae</taxon>
        <taxon>Mycobacterium</taxon>
    </lineage>
</organism>
<gene>
    <name evidence="1" type="ORF">I553_9327</name>
</gene>
<keyword evidence="1" id="KW-0808">Transferase</keyword>
<dbReference type="EMBL" id="JAOB01000011">
    <property type="protein sequence ID" value="EUA73171.1"/>
    <property type="molecule type" value="Genomic_DNA"/>
</dbReference>
<name>X8DYU3_MYCXE</name>
<keyword evidence="1" id="KW-0489">Methyltransferase</keyword>
<dbReference type="GO" id="GO:0032259">
    <property type="term" value="P:methylation"/>
    <property type="evidence" value="ECO:0007669"/>
    <property type="project" value="UniProtKB-KW"/>
</dbReference>
<dbReference type="PATRIC" id="fig|1299334.3.peg.841"/>
<proteinExistence type="predicted"/>
<protein>
    <submittedName>
        <fullName evidence="1">Isoprenylcysteine carboxyl methyltransferase family protein</fullName>
    </submittedName>
</protein>
<evidence type="ECO:0000313" key="1">
    <source>
        <dbReference type="EMBL" id="EUA73171.1"/>
    </source>
</evidence>